<name>A0ABW0I232_9BACL</name>
<dbReference type="SUPFAM" id="SSF51197">
    <property type="entry name" value="Clavaminate synthase-like"/>
    <property type="match status" value="1"/>
</dbReference>
<dbReference type="Gene3D" id="2.60.120.620">
    <property type="entry name" value="q2cbj1_9rhob like domain"/>
    <property type="match status" value="1"/>
</dbReference>
<dbReference type="EMBL" id="JBHSMI010000029">
    <property type="protein sequence ID" value="MFC5405352.1"/>
    <property type="molecule type" value="Genomic_DNA"/>
</dbReference>
<gene>
    <name evidence="1" type="ORF">ACFPOF_21630</name>
</gene>
<dbReference type="PANTHER" id="PTHR20883">
    <property type="entry name" value="PHYTANOYL-COA DIOXYGENASE DOMAIN CONTAINING 1"/>
    <property type="match status" value="1"/>
</dbReference>
<keyword evidence="1" id="KW-0223">Dioxygenase</keyword>
<sequence>MRERVDERMPTDEDIAFYKERGYWISPKIIDDERLEKLKHHMDQVYAGQFETGKAPWTYWQGEPGMRQTNNSYWADYTLSALAQDPVIGQIAAQLMGTNTVRIWHDQLLYKPGGANSSAMANVGWHQDYAYWQCAAEPTLITAWIAFDDVNLDNGCMQVIPGSHQSGLFNVNNFFEQDLEKQRRELNLPDDVPFAPVPLIMKAGQVSFHHALALHGSGANSTDNPRRSLTVHLMAGETKYKAGTSSDDHMNVGLMKPKDGDVFAGEWFPVTYEE</sequence>
<reference evidence="2" key="1">
    <citation type="journal article" date="2019" name="Int. J. Syst. Evol. Microbiol.">
        <title>The Global Catalogue of Microorganisms (GCM) 10K type strain sequencing project: providing services to taxonomists for standard genome sequencing and annotation.</title>
        <authorList>
            <consortium name="The Broad Institute Genomics Platform"/>
            <consortium name="The Broad Institute Genome Sequencing Center for Infectious Disease"/>
            <person name="Wu L."/>
            <person name="Ma J."/>
        </authorList>
    </citation>
    <scope>NUCLEOTIDE SEQUENCE [LARGE SCALE GENOMIC DNA]</scope>
    <source>
        <strain evidence="2">CGMCC 1.18575</strain>
    </source>
</reference>
<dbReference type="GO" id="GO:0051213">
    <property type="term" value="F:dioxygenase activity"/>
    <property type="evidence" value="ECO:0007669"/>
    <property type="project" value="UniProtKB-KW"/>
</dbReference>
<protein>
    <submittedName>
        <fullName evidence="1">Phytanoyl-CoA dioxygenase family protein</fullName>
    </submittedName>
</protein>
<dbReference type="PANTHER" id="PTHR20883:SF48">
    <property type="entry name" value="ECTOINE DIOXYGENASE"/>
    <property type="match status" value="1"/>
</dbReference>
<proteinExistence type="predicted"/>
<dbReference type="Pfam" id="PF05721">
    <property type="entry name" value="PhyH"/>
    <property type="match status" value="1"/>
</dbReference>
<dbReference type="InterPro" id="IPR008775">
    <property type="entry name" value="Phytyl_CoA_dOase-like"/>
</dbReference>
<accession>A0ABW0I232</accession>
<evidence type="ECO:0000313" key="1">
    <source>
        <dbReference type="EMBL" id="MFC5405352.1"/>
    </source>
</evidence>
<organism evidence="1 2">
    <name type="scientific">Cohnella soli</name>
    <dbReference type="NCBI Taxonomy" id="425005"/>
    <lineage>
        <taxon>Bacteria</taxon>
        <taxon>Bacillati</taxon>
        <taxon>Bacillota</taxon>
        <taxon>Bacilli</taxon>
        <taxon>Bacillales</taxon>
        <taxon>Paenibacillaceae</taxon>
        <taxon>Cohnella</taxon>
    </lineage>
</organism>
<evidence type="ECO:0000313" key="2">
    <source>
        <dbReference type="Proteomes" id="UP001596113"/>
    </source>
</evidence>
<dbReference type="RefSeq" id="WP_378136519.1">
    <property type="nucleotide sequence ID" value="NZ_JBHSMI010000029.1"/>
</dbReference>
<dbReference type="Proteomes" id="UP001596113">
    <property type="component" value="Unassembled WGS sequence"/>
</dbReference>
<keyword evidence="1" id="KW-0560">Oxidoreductase</keyword>
<keyword evidence="2" id="KW-1185">Reference proteome</keyword>
<comment type="caution">
    <text evidence="1">The sequence shown here is derived from an EMBL/GenBank/DDBJ whole genome shotgun (WGS) entry which is preliminary data.</text>
</comment>